<dbReference type="Proteomes" id="UP001183585">
    <property type="component" value="Unassembled WGS sequence"/>
</dbReference>
<evidence type="ECO:0000256" key="1">
    <source>
        <dbReference type="ARBA" id="ARBA00022723"/>
    </source>
</evidence>
<evidence type="ECO:0000313" key="3">
    <source>
        <dbReference type="EMBL" id="MDR7383913.1"/>
    </source>
</evidence>
<evidence type="ECO:0000259" key="2">
    <source>
        <dbReference type="PROSITE" id="PS51819"/>
    </source>
</evidence>
<evidence type="ECO:0000313" key="4">
    <source>
        <dbReference type="Proteomes" id="UP001183585"/>
    </source>
</evidence>
<dbReference type="Pfam" id="PF00903">
    <property type="entry name" value="Glyoxalase"/>
    <property type="match status" value="1"/>
</dbReference>
<reference evidence="3 4" key="1">
    <citation type="submission" date="2023-07" db="EMBL/GenBank/DDBJ databases">
        <title>Sequencing the genomes of 1000 actinobacteria strains.</title>
        <authorList>
            <person name="Klenk H.-P."/>
        </authorList>
    </citation>
    <scope>NUCLEOTIDE SEQUENCE [LARGE SCALE GENOMIC DNA]</scope>
    <source>
        <strain evidence="3 4">DSM 45554</strain>
    </source>
</reference>
<dbReference type="PANTHER" id="PTHR43048">
    <property type="entry name" value="METHYLMALONYL-COA EPIMERASE"/>
    <property type="match status" value="1"/>
</dbReference>
<dbReference type="RefSeq" id="WP_274997105.1">
    <property type="nucleotide sequence ID" value="NZ_JAJQQP010000014.1"/>
</dbReference>
<protein>
    <submittedName>
        <fullName evidence="3">Catechol 2,3-dioxygenase-like lactoylglutathione lyase family enzyme</fullName>
    </submittedName>
</protein>
<proteinExistence type="predicted"/>
<dbReference type="InterPro" id="IPR004360">
    <property type="entry name" value="Glyas_Fos-R_dOase_dom"/>
</dbReference>
<dbReference type="InterPro" id="IPR051785">
    <property type="entry name" value="MMCE/EMCE_epimerase"/>
</dbReference>
<accession>A0ABU2CRF4</accession>
<comment type="caution">
    <text evidence="3">The sequence shown here is derived from an EMBL/GenBank/DDBJ whole genome shotgun (WGS) entry which is preliminary data.</text>
</comment>
<keyword evidence="1" id="KW-0479">Metal-binding</keyword>
<dbReference type="CDD" id="cd08353">
    <property type="entry name" value="VOC_like"/>
    <property type="match status" value="1"/>
</dbReference>
<organism evidence="3 4">
    <name type="scientific">Promicromonospora iranensis</name>
    <dbReference type="NCBI Taxonomy" id="1105144"/>
    <lineage>
        <taxon>Bacteria</taxon>
        <taxon>Bacillati</taxon>
        <taxon>Actinomycetota</taxon>
        <taxon>Actinomycetes</taxon>
        <taxon>Micrococcales</taxon>
        <taxon>Promicromonosporaceae</taxon>
        <taxon>Promicromonospora</taxon>
    </lineage>
</organism>
<dbReference type="PANTHER" id="PTHR43048:SF5">
    <property type="entry name" value="BLR5325 PROTEIN"/>
    <property type="match status" value="1"/>
</dbReference>
<dbReference type="InterPro" id="IPR037523">
    <property type="entry name" value="VOC_core"/>
</dbReference>
<dbReference type="PROSITE" id="PS51819">
    <property type="entry name" value="VOC"/>
    <property type="match status" value="1"/>
</dbReference>
<gene>
    <name evidence="3" type="ORF">J2S48_003428</name>
</gene>
<dbReference type="InterPro" id="IPR029068">
    <property type="entry name" value="Glyas_Bleomycin-R_OHBP_Dase"/>
</dbReference>
<keyword evidence="4" id="KW-1185">Reference proteome</keyword>
<sequence length="141" mass="15147">MENVGIVVEDLPGAIEFFTELGLELEGQATVDQDWAARVCGFDELRCDIAMLRTPDGDGHVELMSYHTPTAIRTGPANAPANTLGLHRVLFAVEDIEGVVAGLRSRGVELLGELTSIEGAYLFCYVRGPEGIIVAFAEKLG</sequence>
<dbReference type="Gene3D" id="3.10.180.10">
    <property type="entry name" value="2,3-Dihydroxybiphenyl 1,2-Dioxygenase, domain 1"/>
    <property type="match status" value="1"/>
</dbReference>
<name>A0ABU2CRF4_9MICO</name>
<dbReference type="SUPFAM" id="SSF54593">
    <property type="entry name" value="Glyoxalase/Bleomycin resistance protein/Dihydroxybiphenyl dioxygenase"/>
    <property type="match status" value="1"/>
</dbReference>
<dbReference type="EMBL" id="JAVDYE010000001">
    <property type="protein sequence ID" value="MDR7383913.1"/>
    <property type="molecule type" value="Genomic_DNA"/>
</dbReference>
<feature type="domain" description="VOC" evidence="2">
    <location>
        <begin position="1"/>
        <end position="139"/>
    </location>
</feature>